<dbReference type="SUPFAM" id="SSF53335">
    <property type="entry name" value="S-adenosyl-L-methionine-dependent methyltransferases"/>
    <property type="match status" value="1"/>
</dbReference>
<evidence type="ECO:0000256" key="3">
    <source>
        <dbReference type="ARBA" id="ARBA00022691"/>
    </source>
</evidence>
<dbReference type="GO" id="GO:0032259">
    <property type="term" value="P:methylation"/>
    <property type="evidence" value="ECO:0007669"/>
    <property type="project" value="UniProtKB-KW"/>
</dbReference>
<keyword evidence="6" id="KW-1185">Reference proteome</keyword>
<dbReference type="GO" id="GO:0008168">
    <property type="term" value="F:methyltransferase activity"/>
    <property type="evidence" value="ECO:0007669"/>
    <property type="project" value="UniProtKB-KW"/>
</dbReference>
<evidence type="ECO:0000256" key="2">
    <source>
        <dbReference type="ARBA" id="ARBA00022679"/>
    </source>
</evidence>
<evidence type="ECO:0000256" key="4">
    <source>
        <dbReference type="SAM" id="MobiDB-lite"/>
    </source>
</evidence>
<feature type="compositionally biased region" description="Low complexity" evidence="4">
    <location>
        <begin position="8"/>
        <end position="20"/>
    </location>
</feature>
<keyword evidence="2" id="KW-0808">Transferase</keyword>
<sequence>MPDPDPTAPGAARPAAGIHGPHPSRLRMRLRMPPWPLPALACWAGGWLCAALAQQAGAGPALAWLTGWLPGVAAARHEPLRWRRLWLLAGYPASSLLAAAPGLPAWAWAVAAGLLAVAYPRRAWRDAPLFPTPADALQGLRRQIPLPPDARVLDAGCGLGHGLRALRRQWPQARLDGLEWSWPLAVATRLRCRDAQVRRGDMWRVDWSPYAMVYLFQRPETMPRAWAKACAEMAPGSWLLSLDFPVPGVMSQRLLQRPGRRPLWLYRIPSHAAQAATPAELARGALAPIRDRARSAAATPAAGAAVQFPLQPADKASDTPATRPGDRSTTSAPV</sequence>
<feature type="region of interest" description="Disordered" evidence="4">
    <location>
        <begin position="1"/>
        <end position="20"/>
    </location>
</feature>
<keyword evidence="1 5" id="KW-0489">Methyltransferase</keyword>
<dbReference type="PANTHER" id="PTHR13610:SF9">
    <property type="entry name" value="FI06469P"/>
    <property type="match status" value="1"/>
</dbReference>
<proteinExistence type="predicted"/>
<dbReference type="InterPro" id="IPR026170">
    <property type="entry name" value="FAM173A/B"/>
</dbReference>
<dbReference type="InterPro" id="IPR029063">
    <property type="entry name" value="SAM-dependent_MTases_sf"/>
</dbReference>
<evidence type="ECO:0000256" key="1">
    <source>
        <dbReference type="ARBA" id="ARBA00022603"/>
    </source>
</evidence>
<comment type="caution">
    <text evidence="5">The sequence shown here is derived from an EMBL/GenBank/DDBJ whole genome shotgun (WGS) entry which is preliminary data.</text>
</comment>
<feature type="region of interest" description="Disordered" evidence="4">
    <location>
        <begin position="298"/>
        <end position="334"/>
    </location>
</feature>
<dbReference type="EMBL" id="JBBUTF010000004">
    <property type="protein sequence ID" value="MEK8025226.1"/>
    <property type="molecule type" value="Genomic_DNA"/>
</dbReference>
<dbReference type="Proteomes" id="UP001368500">
    <property type="component" value="Unassembled WGS sequence"/>
</dbReference>
<protein>
    <submittedName>
        <fullName evidence="5">Class I SAM-dependent methyltransferase</fullName>
    </submittedName>
</protein>
<keyword evidence="3" id="KW-0949">S-adenosyl-L-methionine</keyword>
<dbReference type="CDD" id="cd02440">
    <property type="entry name" value="AdoMet_MTases"/>
    <property type="match status" value="1"/>
</dbReference>
<reference evidence="5 6" key="1">
    <citation type="submission" date="2024-04" db="EMBL/GenBank/DDBJ databases">
        <title>Novel species of the genus Ideonella isolated from streams.</title>
        <authorList>
            <person name="Lu H."/>
        </authorList>
    </citation>
    <scope>NUCLEOTIDE SEQUENCE [LARGE SCALE GENOMIC DNA]</scope>
    <source>
        <strain evidence="5 6">BYS139W</strain>
    </source>
</reference>
<accession>A0ABU9B5U6</accession>
<gene>
    <name evidence="5" type="ORF">AACH11_04525</name>
</gene>
<dbReference type="RefSeq" id="WP_341373014.1">
    <property type="nucleotide sequence ID" value="NZ_JBBUTF010000004.1"/>
</dbReference>
<dbReference type="Gene3D" id="3.40.50.150">
    <property type="entry name" value="Vaccinia Virus protein VP39"/>
    <property type="match status" value="1"/>
</dbReference>
<evidence type="ECO:0000313" key="6">
    <source>
        <dbReference type="Proteomes" id="UP001368500"/>
    </source>
</evidence>
<name>A0ABU9B5U6_9BURK</name>
<dbReference type="PANTHER" id="PTHR13610">
    <property type="entry name" value="METHYLTRANSFERASE DOMAIN-CONTAINING PROTEIN"/>
    <property type="match status" value="1"/>
</dbReference>
<organism evidence="5 6">
    <name type="scientific">Pseudaquabacterium rugosum</name>
    <dbReference type="NCBI Taxonomy" id="2984194"/>
    <lineage>
        <taxon>Bacteria</taxon>
        <taxon>Pseudomonadati</taxon>
        <taxon>Pseudomonadota</taxon>
        <taxon>Betaproteobacteria</taxon>
        <taxon>Burkholderiales</taxon>
        <taxon>Sphaerotilaceae</taxon>
        <taxon>Pseudaquabacterium</taxon>
    </lineage>
</organism>
<evidence type="ECO:0000313" key="5">
    <source>
        <dbReference type="EMBL" id="MEK8025226.1"/>
    </source>
</evidence>